<dbReference type="Gene3D" id="2.60.40.10">
    <property type="entry name" value="Immunoglobulins"/>
    <property type="match status" value="6"/>
</dbReference>
<dbReference type="PROSITE" id="PS00138">
    <property type="entry name" value="SUBTILASE_SER"/>
    <property type="match status" value="1"/>
</dbReference>
<gene>
    <name evidence="8" type="ORF">QWY14_07555</name>
</gene>
<dbReference type="InterPro" id="IPR015500">
    <property type="entry name" value="Peptidase_S8_subtilisin-rel"/>
</dbReference>
<comment type="caution">
    <text evidence="8">The sequence shown here is derived from an EMBL/GenBank/DDBJ whole genome shotgun (WGS) entry which is preliminary data.</text>
</comment>
<dbReference type="PROSITE" id="PS51892">
    <property type="entry name" value="SUBTILASE"/>
    <property type="match status" value="1"/>
</dbReference>
<dbReference type="PROSITE" id="PS50853">
    <property type="entry name" value="FN3"/>
    <property type="match status" value="1"/>
</dbReference>
<feature type="active site" description="Charge relay system" evidence="5">
    <location>
        <position position="324"/>
    </location>
</feature>
<dbReference type="EMBL" id="JAUJWV010000001">
    <property type="protein sequence ID" value="MDN7241644.1"/>
    <property type="molecule type" value="Genomic_DNA"/>
</dbReference>
<dbReference type="PANTHER" id="PTHR43806:SF11">
    <property type="entry name" value="CEREVISIN-RELATED"/>
    <property type="match status" value="1"/>
</dbReference>
<feature type="active site" description="Charge relay system" evidence="5">
    <location>
        <position position="138"/>
    </location>
</feature>
<comment type="similarity">
    <text evidence="1 5">Belongs to the peptidase S8 family.</text>
</comment>
<dbReference type="InterPro" id="IPR003961">
    <property type="entry name" value="FN3_dom"/>
</dbReference>
<keyword evidence="6" id="KW-0732">Signal</keyword>
<feature type="chain" id="PRO_5045408832" evidence="6">
    <location>
        <begin position="24"/>
        <end position="913"/>
    </location>
</feature>
<keyword evidence="9" id="KW-1185">Reference proteome</keyword>
<feature type="signal peptide" evidence="6">
    <location>
        <begin position="1"/>
        <end position="23"/>
    </location>
</feature>
<dbReference type="InterPro" id="IPR041498">
    <property type="entry name" value="Big_6"/>
</dbReference>
<proteinExistence type="inferred from homology"/>
<dbReference type="SUPFAM" id="SSF49265">
    <property type="entry name" value="Fibronectin type III"/>
    <property type="match status" value="2"/>
</dbReference>
<dbReference type="InterPro" id="IPR050131">
    <property type="entry name" value="Peptidase_S8_subtilisin-like"/>
</dbReference>
<evidence type="ECO:0000313" key="9">
    <source>
        <dbReference type="Proteomes" id="UP001172055"/>
    </source>
</evidence>
<dbReference type="SUPFAM" id="SSF52743">
    <property type="entry name" value="Subtilisin-like"/>
    <property type="match status" value="1"/>
</dbReference>
<protein>
    <submittedName>
        <fullName evidence="8">S8 family serine peptidase</fullName>
    </submittedName>
</protein>
<dbReference type="CDD" id="cd00063">
    <property type="entry name" value="FN3"/>
    <property type="match status" value="2"/>
</dbReference>
<dbReference type="PRINTS" id="PR00723">
    <property type="entry name" value="SUBTILISIN"/>
</dbReference>
<evidence type="ECO:0000313" key="8">
    <source>
        <dbReference type="EMBL" id="MDN7241644.1"/>
    </source>
</evidence>
<evidence type="ECO:0000256" key="2">
    <source>
        <dbReference type="ARBA" id="ARBA00022670"/>
    </source>
</evidence>
<dbReference type="InterPro" id="IPR022398">
    <property type="entry name" value="Peptidase_S8_His-AS"/>
</dbReference>
<dbReference type="Pfam" id="PF17936">
    <property type="entry name" value="Big_6"/>
    <property type="match status" value="2"/>
</dbReference>
<evidence type="ECO:0000256" key="6">
    <source>
        <dbReference type="SAM" id="SignalP"/>
    </source>
</evidence>
<evidence type="ECO:0000256" key="1">
    <source>
        <dbReference type="ARBA" id="ARBA00011073"/>
    </source>
</evidence>
<dbReference type="Pfam" id="PF00082">
    <property type="entry name" value="Peptidase_S8"/>
    <property type="match status" value="1"/>
</dbReference>
<dbReference type="Proteomes" id="UP001172055">
    <property type="component" value="Unassembled WGS sequence"/>
</dbReference>
<dbReference type="InterPro" id="IPR036116">
    <property type="entry name" value="FN3_sf"/>
</dbReference>
<reference evidence="8 9" key="1">
    <citation type="submission" date="2023-06" db="EMBL/GenBank/DDBJ databases">
        <title>Novel species in genus Planococcus.</title>
        <authorList>
            <person name="Ning S."/>
        </authorList>
    </citation>
    <scope>NUCLEOTIDE SEQUENCE [LARGE SCALE GENOMIC DNA]</scope>
    <source>
        <strain evidence="8 9">N028</strain>
    </source>
</reference>
<keyword evidence="4 5" id="KW-0720">Serine protease</keyword>
<dbReference type="InterPro" id="IPR013783">
    <property type="entry name" value="Ig-like_fold"/>
</dbReference>
<dbReference type="PROSITE" id="PS00137">
    <property type="entry name" value="SUBTILASE_HIS"/>
    <property type="match status" value="1"/>
</dbReference>
<keyword evidence="3 5" id="KW-0378">Hydrolase</keyword>
<evidence type="ECO:0000256" key="3">
    <source>
        <dbReference type="ARBA" id="ARBA00022801"/>
    </source>
</evidence>
<dbReference type="InterPro" id="IPR000209">
    <property type="entry name" value="Peptidase_S8/S53_dom"/>
</dbReference>
<name>A0ABT8N1A1_9BACL</name>
<accession>A0ABT8N1A1</accession>
<dbReference type="RefSeq" id="WP_301723239.1">
    <property type="nucleotide sequence ID" value="NZ_JAUJWV010000001.1"/>
</dbReference>
<feature type="active site" description="Charge relay system" evidence="5">
    <location>
        <position position="171"/>
    </location>
</feature>
<sequence>MKKTLTMLAALTIFLNLETVIYAEDQQPKTAETDQVIVIMEEDATVPLKNGKVIPVEGEKNQLVSVEIPKGETIDGFIQELEKRSDVKSVEPDHLIKLAYTANDPAINFEQYHHKRIGTIRAWDQTLGSPDVVVAVIDDGADLLHSDLAGKWVSPYDIVKDSATAIPAGSHGTHIAGIIGASIGNSTMGAGVAPKTSIMPINVFNGQYSLTSDIIAGISYAVKNEADIINMSFATEVYSEAFETAVKTANENGVVLVAAAGNDGKSTPNYPAAYPGVISVGSTTSTDELSTFSNYGSTIDITAPGDSIYSTWPGGLFESMSGTSMATPVVAGVAALVMANEPELSNKEIEKRLYETAKDLGAPGRDDLFGNGRVNAKDALLLNPAKPEVGRVTDQSTAVKGTAEAEATVTVKAGTALLGTAIVGEDNTFTVTIPKQRAGTKLTVAVADANKKVSEAEEVTVVDVTAPHAPLVISLYNTSASITGKAESGSTVHAYAGTKEIGKATAVGGGFTMKIAKQPAGTSVTLVAVDAAGNKSPAAKITVGNATLKVATTAYNKLKVSWSQTAGAHGYEIYRSTLLSGTYSKVGTAASGSTLSYTNSSLTTGKTYYYKVRAYRTIDGKKVYGPYISIASGKPAVSNTASVKAAAGGYNKNKISWSPVSGASGYAVYQATSKNGAYRNIKMIGNGSTLTHTKTGLTAGKTYYYKVKAYRTVNGKKYFGPYSRVVSSKPTVSVVSSAKAAFAGNKNKVSWSPVSGASGYALYQATSKNGEYRNIKTIGSGSTLSYTKTGLTAGKTYYYKVRAYRTVNGKKQFGPYSSMVIAKPTVKVVPSVKTSSGYDKNKIGWSSVRYAVYQATSKAGSNFKTIGNGSTLTYTKMGLAAGKSYYYHVRAYHPINGKKYYGPHSGMVYAKLR</sequence>
<dbReference type="InterPro" id="IPR036852">
    <property type="entry name" value="Peptidase_S8/S53_dom_sf"/>
</dbReference>
<evidence type="ECO:0000256" key="4">
    <source>
        <dbReference type="ARBA" id="ARBA00022825"/>
    </source>
</evidence>
<evidence type="ECO:0000256" key="5">
    <source>
        <dbReference type="PROSITE-ProRule" id="PRU01240"/>
    </source>
</evidence>
<evidence type="ECO:0000259" key="7">
    <source>
        <dbReference type="PROSITE" id="PS50853"/>
    </source>
</evidence>
<feature type="domain" description="Fibronectin type-III" evidence="7">
    <location>
        <begin position="726"/>
        <end position="828"/>
    </location>
</feature>
<dbReference type="Gene3D" id="3.40.50.200">
    <property type="entry name" value="Peptidase S8/S53 domain"/>
    <property type="match status" value="1"/>
</dbReference>
<keyword evidence="2 5" id="KW-0645">Protease</keyword>
<dbReference type="SMART" id="SM00060">
    <property type="entry name" value="FN3"/>
    <property type="match status" value="3"/>
</dbReference>
<dbReference type="InterPro" id="IPR023828">
    <property type="entry name" value="Peptidase_S8_Ser-AS"/>
</dbReference>
<dbReference type="PANTHER" id="PTHR43806">
    <property type="entry name" value="PEPTIDASE S8"/>
    <property type="match status" value="1"/>
</dbReference>
<organism evidence="8 9">
    <name type="scientific">Planococcus shixiaomingii</name>
    <dbReference type="NCBI Taxonomy" id="3058393"/>
    <lineage>
        <taxon>Bacteria</taxon>
        <taxon>Bacillati</taxon>
        <taxon>Bacillota</taxon>
        <taxon>Bacilli</taxon>
        <taxon>Bacillales</taxon>
        <taxon>Caryophanaceae</taxon>
        <taxon>Planococcus</taxon>
    </lineage>
</organism>